<dbReference type="RefSeq" id="WP_339404615.1">
    <property type="nucleotide sequence ID" value="NZ_JBBGAZ010000014.1"/>
</dbReference>
<dbReference type="SUPFAM" id="SSF75304">
    <property type="entry name" value="Amidase signature (AS) enzymes"/>
    <property type="match status" value="1"/>
</dbReference>
<dbReference type="Proteomes" id="UP001368270">
    <property type="component" value="Unassembled WGS sequence"/>
</dbReference>
<dbReference type="PANTHER" id="PTHR11895">
    <property type="entry name" value="TRANSAMIDASE"/>
    <property type="match status" value="1"/>
</dbReference>
<dbReference type="Pfam" id="PF01425">
    <property type="entry name" value="Amidase"/>
    <property type="match status" value="1"/>
</dbReference>
<reference evidence="2 3" key="1">
    <citation type="submission" date="2024-03" db="EMBL/GenBank/DDBJ databases">
        <title>Cognatishimia coralii sp. nov., a marine bacterium isolated from coral surrounding seawater.</title>
        <authorList>
            <person name="Liu X."/>
            <person name="Liu S."/>
            <person name="Sun H."/>
            <person name="Zhang Y."/>
        </authorList>
    </citation>
    <scope>NUCLEOTIDE SEQUENCE [LARGE SCALE GENOMIC DNA]</scope>
    <source>
        <strain evidence="2 3">D5M38</strain>
    </source>
</reference>
<sequence length="464" mass="49350">MINLNATATDILRGIREGRTKAADLMAATFDRIEAANPGVNALVSVLDREDALELAHQADQTEPVGPLHGLPIAVKDLANAAGFVTTMGSPLFASAKAAKTDDIMVARMRDAGAIVIGKTNTPEFGLGSHTTNPVFGPTRNPWDVSSTAGGSSGGAAVALATGMLALADGSDMMGSLRNPAGWTGTYGLRPSFGAVPSEPHADSFLPQLSTNGPMARNPKDLALLLSVQAGRDPRQPHHTPLDQAGPSRPLRIGWLADWEGAFPMESGILDVCSDAIVALDALGHEIVPLSPGFAADALWDSWITLRSWQVATSLAPLEALPNGRAHLNRQAIWELDRGKAMLALEVHKASVTRSQWFAQAARLFEQVDVLALPTAQCWPFDVDMDWPKEIAGQSMDTYHRWMEVVVPASLIGLPALAVPAGFGSHGLPMGLQLIGPRGSDFRLLQMAEAYHTAVDWTSKRPDV</sequence>
<evidence type="ECO:0000313" key="3">
    <source>
        <dbReference type="Proteomes" id="UP001368270"/>
    </source>
</evidence>
<keyword evidence="3" id="KW-1185">Reference proteome</keyword>
<dbReference type="InterPro" id="IPR023631">
    <property type="entry name" value="Amidase_dom"/>
</dbReference>
<dbReference type="NCBIfam" id="NF005686">
    <property type="entry name" value="PRK07486.1"/>
    <property type="match status" value="1"/>
</dbReference>
<dbReference type="EMBL" id="JBBGAZ010000014">
    <property type="protein sequence ID" value="MEJ5219961.1"/>
    <property type="molecule type" value="Genomic_DNA"/>
</dbReference>
<organism evidence="2 3">
    <name type="scientific">Cognatishimia coralii</name>
    <dbReference type="NCBI Taxonomy" id="3083254"/>
    <lineage>
        <taxon>Bacteria</taxon>
        <taxon>Pseudomonadati</taxon>
        <taxon>Pseudomonadota</taxon>
        <taxon>Alphaproteobacteria</taxon>
        <taxon>Rhodobacterales</taxon>
        <taxon>Paracoccaceae</taxon>
        <taxon>Cognatishimia</taxon>
    </lineage>
</organism>
<name>A0ABU8QKU9_9RHOB</name>
<gene>
    <name evidence="2" type="ORF">WG622_17025</name>
</gene>
<proteinExistence type="predicted"/>
<evidence type="ECO:0000259" key="1">
    <source>
        <dbReference type="Pfam" id="PF01425"/>
    </source>
</evidence>
<dbReference type="InterPro" id="IPR000120">
    <property type="entry name" value="Amidase"/>
</dbReference>
<dbReference type="Gene3D" id="3.90.1300.10">
    <property type="entry name" value="Amidase signature (AS) domain"/>
    <property type="match status" value="1"/>
</dbReference>
<evidence type="ECO:0000313" key="2">
    <source>
        <dbReference type="EMBL" id="MEJ5219961.1"/>
    </source>
</evidence>
<feature type="domain" description="Amidase" evidence="1">
    <location>
        <begin position="25"/>
        <end position="445"/>
    </location>
</feature>
<dbReference type="PANTHER" id="PTHR11895:SF76">
    <property type="entry name" value="INDOLEACETAMIDE HYDROLASE"/>
    <property type="match status" value="1"/>
</dbReference>
<accession>A0ABU8QKU9</accession>
<comment type="caution">
    <text evidence="2">The sequence shown here is derived from an EMBL/GenBank/DDBJ whole genome shotgun (WGS) entry which is preliminary data.</text>
</comment>
<dbReference type="InterPro" id="IPR036928">
    <property type="entry name" value="AS_sf"/>
</dbReference>
<protein>
    <submittedName>
        <fullName evidence="2">Amidase</fullName>
    </submittedName>
</protein>